<evidence type="ECO:0000256" key="1">
    <source>
        <dbReference type="SAM" id="MobiDB-lite"/>
    </source>
</evidence>
<dbReference type="InterPro" id="IPR021339">
    <property type="entry name" value="DUF2956"/>
</dbReference>
<keyword evidence="2" id="KW-1133">Transmembrane helix</keyword>
<dbReference type="Pfam" id="PF11169">
    <property type="entry name" value="DUF2956"/>
    <property type="match status" value="1"/>
</dbReference>
<dbReference type="EMBL" id="UGYV01000001">
    <property type="protein sequence ID" value="SUI80127.1"/>
    <property type="molecule type" value="Genomic_DNA"/>
</dbReference>
<protein>
    <submittedName>
        <fullName evidence="3">Protein of uncharacterized function (DUF2956)</fullName>
    </submittedName>
</protein>
<evidence type="ECO:0000313" key="3">
    <source>
        <dbReference type="EMBL" id="SUI80127.1"/>
    </source>
</evidence>
<feature type="region of interest" description="Disordered" evidence="1">
    <location>
        <begin position="48"/>
        <end position="86"/>
    </location>
</feature>
<keyword evidence="2" id="KW-0812">Transmembrane</keyword>
<dbReference type="Proteomes" id="UP000255061">
    <property type="component" value="Unassembled WGS sequence"/>
</dbReference>
<accession>A0A380AGC5</accession>
<feature type="compositionally biased region" description="Acidic residues" evidence="1">
    <location>
        <begin position="74"/>
        <end position="83"/>
    </location>
</feature>
<dbReference type="AlphaFoldDB" id="A0A380AGC5"/>
<name>A0A380AGC5_9GAMM</name>
<organism evidence="3 4">
    <name type="scientific">Shewanella morhuae</name>
    <dbReference type="NCBI Taxonomy" id="365591"/>
    <lineage>
        <taxon>Bacteria</taxon>
        <taxon>Pseudomonadati</taxon>
        <taxon>Pseudomonadota</taxon>
        <taxon>Gammaproteobacteria</taxon>
        <taxon>Alteromonadales</taxon>
        <taxon>Shewanellaceae</taxon>
        <taxon>Shewanella</taxon>
    </lineage>
</organism>
<feature type="compositionally biased region" description="Basic and acidic residues" evidence="1">
    <location>
        <begin position="48"/>
        <end position="59"/>
    </location>
</feature>
<gene>
    <name evidence="3" type="ORF">NCTC10736_02274</name>
</gene>
<evidence type="ECO:0000313" key="4">
    <source>
        <dbReference type="Proteomes" id="UP000255061"/>
    </source>
</evidence>
<reference evidence="3 4" key="1">
    <citation type="submission" date="2018-06" db="EMBL/GenBank/DDBJ databases">
        <authorList>
            <consortium name="Pathogen Informatics"/>
            <person name="Doyle S."/>
        </authorList>
    </citation>
    <scope>NUCLEOTIDE SEQUENCE [LARGE SCALE GENOMIC DNA]</scope>
    <source>
        <strain evidence="3 4">NCTC10736</strain>
    </source>
</reference>
<keyword evidence="2" id="KW-0472">Membrane</keyword>
<sequence>MKPTISTETQQNALAAAKAIQKPGQNKEQTKLIAQGIEKGIAEYKKLQKAKSRERDKARKQQLKAKFQTTNNIDDTDELDDNSEPQSQFTTTTWIVIVMLLLSWVGFGAYIITA</sequence>
<dbReference type="RefSeq" id="WP_115406250.1">
    <property type="nucleotide sequence ID" value="NZ_UGYV01000001.1"/>
</dbReference>
<proteinExistence type="predicted"/>
<feature type="transmembrane region" description="Helical" evidence="2">
    <location>
        <begin position="92"/>
        <end position="112"/>
    </location>
</feature>
<evidence type="ECO:0000256" key="2">
    <source>
        <dbReference type="SAM" id="Phobius"/>
    </source>
</evidence>